<evidence type="ECO:0000313" key="3">
    <source>
        <dbReference type="EMBL" id="HGU59792.1"/>
    </source>
</evidence>
<dbReference type="SUPFAM" id="SSF56281">
    <property type="entry name" value="Metallo-hydrolase/oxidoreductase"/>
    <property type="match status" value="1"/>
</dbReference>
<dbReference type="AlphaFoldDB" id="A0A7C4S8J0"/>
<proteinExistence type="predicted"/>
<dbReference type="EMBL" id="DTAK01000048">
    <property type="protein sequence ID" value="HGU59792.1"/>
    <property type="molecule type" value="Genomic_DNA"/>
</dbReference>
<name>A0A7C4S8J0_9EURY</name>
<feature type="domain" description="Metallo-beta-lactamase" evidence="1">
    <location>
        <begin position="25"/>
        <end position="209"/>
    </location>
</feature>
<evidence type="ECO:0000313" key="2">
    <source>
        <dbReference type="EMBL" id="HGE66086.1"/>
    </source>
</evidence>
<dbReference type="InterPro" id="IPR037482">
    <property type="entry name" value="ST1585_MBL-fold"/>
</dbReference>
<dbReference type="PANTHER" id="PTHR42951:SF4">
    <property type="entry name" value="ACYL-COENZYME A THIOESTERASE MBLAC2"/>
    <property type="match status" value="1"/>
</dbReference>
<dbReference type="PANTHER" id="PTHR42951">
    <property type="entry name" value="METALLO-BETA-LACTAMASE DOMAIN-CONTAINING"/>
    <property type="match status" value="1"/>
</dbReference>
<organism evidence="3">
    <name type="scientific">Geoglobus ahangari</name>
    <dbReference type="NCBI Taxonomy" id="113653"/>
    <lineage>
        <taxon>Archaea</taxon>
        <taxon>Methanobacteriati</taxon>
        <taxon>Methanobacteriota</taxon>
        <taxon>Archaeoglobi</taxon>
        <taxon>Archaeoglobales</taxon>
        <taxon>Archaeoglobaceae</taxon>
        <taxon>Geoglobus</taxon>
    </lineage>
</organism>
<dbReference type="CDD" id="cd07726">
    <property type="entry name" value="ST1585-like_MBL-fold"/>
    <property type="match status" value="1"/>
</dbReference>
<dbReference type="EMBL" id="DTPI01000022">
    <property type="protein sequence ID" value="HGE66086.1"/>
    <property type="molecule type" value="Genomic_DNA"/>
</dbReference>
<accession>A0A7C4S8J0</accession>
<dbReference type="SMART" id="SM00849">
    <property type="entry name" value="Lactamase_B"/>
    <property type="match status" value="1"/>
</dbReference>
<gene>
    <name evidence="3" type="ORF">ENT89_06560</name>
    <name evidence="2" type="ORF">ENX77_03020</name>
</gene>
<protein>
    <submittedName>
        <fullName evidence="3">MBL fold metallo-hydrolase</fullName>
    </submittedName>
</protein>
<evidence type="ECO:0000259" key="1">
    <source>
        <dbReference type="SMART" id="SM00849"/>
    </source>
</evidence>
<reference evidence="3" key="1">
    <citation type="journal article" date="2020" name="mSystems">
        <title>Genome- and Community-Level Interaction Insights into Carbon Utilization and Element Cycling Functions of Hydrothermarchaeota in Hydrothermal Sediment.</title>
        <authorList>
            <person name="Zhou Z."/>
            <person name="Liu Y."/>
            <person name="Xu W."/>
            <person name="Pan J."/>
            <person name="Luo Z.H."/>
            <person name="Li M."/>
        </authorList>
    </citation>
    <scope>NUCLEOTIDE SEQUENCE [LARGE SCALE GENOMIC DNA]</scope>
    <source>
        <strain evidence="3">SpSt-62</strain>
        <strain evidence="2">SpSt-97</strain>
    </source>
</reference>
<sequence>MKIYEIEDHLYLIDLPQKLRGFRKFISSWVYTGEFNVVVDVGPKSTINTLVEAIKKLRINKIDYVLLTHIHIDHAGGVGEFLKHFDAKVIVHDKGKDHLINPQKLWEGSLKVLGDIAKAYGEIVPVPESAFVDKIEGIDRIDTPGHAPHHSSYVIGDYLFAGETFGVFHEVRNELYQRPATPPKFILEIAERSIEKLEGLGKKKVCFGHFGMYKDSLNIAKYAKKQLRMWVQTIFDEVSGGVDDPEKITENVKKRLLEKDARFSNYKHLEDDIKEREDYFIKNSITGMLEYVKENML</sequence>
<comment type="caution">
    <text evidence="3">The sequence shown here is derived from an EMBL/GenBank/DDBJ whole genome shotgun (WGS) entry which is preliminary data.</text>
</comment>
<dbReference type="InterPro" id="IPR036866">
    <property type="entry name" value="RibonucZ/Hydroxyglut_hydro"/>
</dbReference>
<dbReference type="GO" id="GO:0016787">
    <property type="term" value="F:hydrolase activity"/>
    <property type="evidence" value="ECO:0007669"/>
    <property type="project" value="UniProtKB-KW"/>
</dbReference>
<dbReference type="Pfam" id="PF00753">
    <property type="entry name" value="Lactamase_B"/>
    <property type="match status" value="1"/>
</dbReference>
<dbReference type="InterPro" id="IPR050855">
    <property type="entry name" value="NDM-1-like"/>
</dbReference>
<keyword evidence="3" id="KW-0378">Hydrolase</keyword>
<dbReference type="InterPro" id="IPR001279">
    <property type="entry name" value="Metallo-B-lactamas"/>
</dbReference>
<dbReference type="Gene3D" id="3.60.15.10">
    <property type="entry name" value="Ribonuclease Z/Hydroxyacylglutathione hydrolase-like"/>
    <property type="match status" value="1"/>
</dbReference>